<feature type="compositionally biased region" description="Basic and acidic residues" evidence="10">
    <location>
        <begin position="431"/>
        <end position="440"/>
    </location>
</feature>
<evidence type="ECO:0000256" key="6">
    <source>
        <dbReference type="ARBA" id="ARBA00023053"/>
    </source>
</evidence>
<feature type="transmembrane region" description="Helical" evidence="11">
    <location>
        <begin position="289"/>
        <end position="308"/>
    </location>
</feature>
<dbReference type="GO" id="GO:0015297">
    <property type="term" value="F:antiporter activity"/>
    <property type="evidence" value="ECO:0007669"/>
    <property type="project" value="UniProtKB-KW"/>
</dbReference>
<evidence type="ECO:0000256" key="4">
    <source>
        <dbReference type="ARBA" id="ARBA00022692"/>
    </source>
</evidence>
<evidence type="ECO:0000313" key="14">
    <source>
        <dbReference type="Proteomes" id="UP000198406"/>
    </source>
</evidence>
<feature type="domain" description="Cation/H+ exchanger transmembrane" evidence="12">
    <location>
        <begin position="32"/>
        <end position="408"/>
    </location>
</feature>
<dbReference type="OrthoDB" id="1288932at2759"/>
<dbReference type="EMBL" id="BDSP01000147">
    <property type="protein sequence ID" value="GAX20414.1"/>
    <property type="molecule type" value="Genomic_DNA"/>
</dbReference>
<dbReference type="GO" id="GO:1902600">
    <property type="term" value="P:proton transmembrane transport"/>
    <property type="evidence" value="ECO:0007669"/>
    <property type="project" value="InterPro"/>
</dbReference>
<dbReference type="GO" id="GO:0016020">
    <property type="term" value="C:membrane"/>
    <property type="evidence" value="ECO:0007669"/>
    <property type="project" value="UniProtKB-SubCell"/>
</dbReference>
<reference evidence="13 14" key="1">
    <citation type="journal article" date="2015" name="Plant Cell">
        <title>Oil accumulation by the oleaginous diatom Fistulifera solaris as revealed by the genome and transcriptome.</title>
        <authorList>
            <person name="Tanaka T."/>
            <person name="Maeda Y."/>
            <person name="Veluchamy A."/>
            <person name="Tanaka M."/>
            <person name="Abida H."/>
            <person name="Marechal E."/>
            <person name="Bowler C."/>
            <person name="Muto M."/>
            <person name="Sunaga Y."/>
            <person name="Tanaka M."/>
            <person name="Yoshino T."/>
            <person name="Taniguchi T."/>
            <person name="Fukuda Y."/>
            <person name="Nemoto M."/>
            <person name="Matsumoto M."/>
            <person name="Wong P.S."/>
            <person name="Aburatani S."/>
            <person name="Fujibuchi W."/>
        </authorList>
    </citation>
    <scope>NUCLEOTIDE SEQUENCE [LARGE SCALE GENOMIC DNA]</scope>
    <source>
        <strain evidence="13 14">JPCC DA0580</strain>
    </source>
</reference>
<gene>
    <name evidence="13" type="ORF">FisN_9Hu138</name>
</gene>
<dbReference type="PANTHER" id="PTHR43562:SF3">
    <property type="entry name" value="SODIUM ION_PROTON EXCHANGER (EUROFUNG)"/>
    <property type="match status" value="1"/>
</dbReference>
<keyword evidence="5 11" id="KW-1133">Transmembrane helix</keyword>
<organism evidence="13 14">
    <name type="scientific">Fistulifera solaris</name>
    <name type="common">Oleaginous diatom</name>
    <dbReference type="NCBI Taxonomy" id="1519565"/>
    <lineage>
        <taxon>Eukaryota</taxon>
        <taxon>Sar</taxon>
        <taxon>Stramenopiles</taxon>
        <taxon>Ochrophyta</taxon>
        <taxon>Bacillariophyta</taxon>
        <taxon>Bacillariophyceae</taxon>
        <taxon>Bacillariophycidae</taxon>
        <taxon>Naviculales</taxon>
        <taxon>Naviculaceae</taxon>
        <taxon>Fistulifera</taxon>
    </lineage>
</organism>
<evidence type="ECO:0000256" key="3">
    <source>
        <dbReference type="ARBA" id="ARBA00022449"/>
    </source>
</evidence>
<comment type="subcellular location">
    <subcellularLocation>
        <location evidence="1">Membrane</location>
        <topology evidence="1">Multi-pass membrane protein</topology>
    </subcellularLocation>
</comment>
<feature type="transmembrane region" description="Helical" evidence="11">
    <location>
        <begin position="39"/>
        <end position="58"/>
    </location>
</feature>
<dbReference type="AlphaFoldDB" id="A0A1Z5K2D6"/>
<feature type="transmembrane region" description="Helical" evidence="11">
    <location>
        <begin position="191"/>
        <end position="217"/>
    </location>
</feature>
<evidence type="ECO:0000256" key="7">
    <source>
        <dbReference type="ARBA" id="ARBA00023065"/>
    </source>
</evidence>
<name>A0A1Z5K2D6_FISSO</name>
<dbReference type="Proteomes" id="UP000198406">
    <property type="component" value="Unassembled WGS sequence"/>
</dbReference>
<dbReference type="Gene3D" id="1.20.1530.20">
    <property type="match status" value="1"/>
</dbReference>
<keyword evidence="8 11" id="KW-0472">Membrane</keyword>
<dbReference type="InParanoid" id="A0A1Z5K2D6"/>
<feature type="region of interest" description="Disordered" evidence="10">
    <location>
        <begin position="418"/>
        <end position="440"/>
    </location>
</feature>
<evidence type="ECO:0000256" key="2">
    <source>
        <dbReference type="ARBA" id="ARBA00022448"/>
    </source>
</evidence>
<dbReference type="Pfam" id="PF00999">
    <property type="entry name" value="Na_H_Exchanger"/>
    <property type="match status" value="1"/>
</dbReference>
<sequence length="440" mass="48027">MRDVFTGVPSTYEDLYATLLFCLGLFLAGDVVCKRCLRIVPPLVGYIVTGVLLGTEGFDFVPFPAAWVLLGNLGLVLLMIQAGLEMDLLTLKRVGVRGFFMAIAGSIMPISVGMFVSKFLLGQSGSTVIAMGCCFGPTSVGIALQVLGQCAVLEKPLGQLILAAAIVDDLIALLVLSQLEALTGDITVTQIVVPIVSAFAWLLIGGAAALWVVPVLFQWFLDRIPSFPDNTHNQNTVSLMALLGLVFVLLPATYYSQASYLMGAFLAGLSFCQEPLTFRKLYRQQFQRLLTWLMKFFFAATIGFQVPLSEFNNGRVIRNGCLLYLSLLGKLAVGPLFTPAWESPKWRGNHWRDCAVVGFSMAGEAEFAFLVAVFGVTEGLIPPDLYASVVLAILLSTILSPLMLRTLLAVYPVTPKMEQDNPNEEQLSVQYERRESENTP</sequence>
<evidence type="ECO:0000313" key="13">
    <source>
        <dbReference type="EMBL" id="GAX20414.1"/>
    </source>
</evidence>
<feature type="transmembrane region" description="Helical" evidence="11">
    <location>
        <begin position="64"/>
        <end position="84"/>
    </location>
</feature>
<feature type="transmembrane region" description="Helical" evidence="11">
    <location>
        <begin position="386"/>
        <end position="408"/>
    </location>
</feature>
<keyword evidence="9" id="KW-0739">Sodium transport</keyword>
<keyword evidence="2" id="KW-0813">Transport</keyword>
<evidence type="ECO:0000256" key="10">
    <source>
        <dbReference type="SAM" id="MobiDB-lite"/>
    </source>
</evidence>
<keyword evidence="6" id="KW-0915">Sodium</keyword>
<dbReference type="PANTHER" id="PTHR43562">
    <property type="entry name" value="NAPA-TYPE SODIUM/HYDROGEN ANTIPORTER"/>
    <property type="match status" value="1"/>
</dbReference>
<feature type="transmembrane region" description="Helical" evidence="11">
    <location>
        <begin position="237"/>
        <end position="254"/>
    </location>
</feature>
<protein>
    <recommendedName>
        <fullName evidence="12">Cation/H+ exchanger transmembrane domain-containing protein</fullName>
    </recommendedName>
</protein>
<evidence type="ECO:0000259" key="12">
    <source>
        <dbReference type="Pfam" id="PF00999"/>
    </source>
</evidence>
<dbReference type="GO" id="GO:0006814">
    <property type="term" value="P:sodium ion transport"/>
    <property type="evidence" value="ECO:0007669"/>
    <property type="project" value="UniProtKB-KW"/>
</dbReference>
<keyword evidence="14" id="KW-1185">Reference proteome</keyword>
<accession>A0A1Z5K2D6</accession>
<keyword evidence="7" id="KW-0406">Ion transport</keyword>
<proteinExistence type="predicted"/>
<dbReference type="InterPro" id="IPR006153">
    <property type="entry name" value="Cation/H_exchanger_TM"/>
</dbReference>
<feature type="transmembrane region" description="Helical" evidence="11">
    <location>
        <begin position="15"/>
        <end position="32"/>
    </location>
</feature>
<feature type="transmembrane region" description="Helical" evidence="11">
    <location>
        <begin position="128"/>
        <end position="148"/>
    </location>
</feature>
<dbReference type="InterPro" id="IPR038770">
    <property type="entry name" value="Na+/solute_symporter_sf"/>
</dbReference>
<keyword evidence="4 11" id="KW-0812">Transmembrane</keyword>
<evidence type="ECO:0000256" key="5">
    <source>
        <dbReference type="ARBA" id="ARBA00022989"/>
    </source>
</evidence>
<feature type="transmembrane region" description="Helical" evidence="11">
    <location>
        <begin position="354"/>
        <end position="374"/>
    </location>
</feature>
<keyword evidence="3" id="KW-0050">Antiport</keyword>
<feature type="transmembrane region" description="Helical" evidence="11">
    <location>
        <begin position="96"/>
        <end position="116"/>
    </location>
</feature>
<evidence type="ECO:0000256" key="9">
    <source>
        <dbReference type="ARBA" id="ARBA00023201"/>
    </source>
</evidence>
<feature type="transmembrane region" description="Helical" evidence="11">
    <location>
        <begin position="323"/>
        <end position="342"/>
    </location>
</feature>
<evidence type="ECO:0000256" key="8">
    <source>
        <dbReference type="ARBA" id="ARBA00023136"/>
    </source>
</evidence>
<evidence type="ECO:0000256" key="1">
    <source>
        <dbReference type="ARBA" id="ARBA00004141"/>
    </source>
</evidence>
<evidence type="ECO:0000256" key="11">
    <source>
        <dbReference type="SAM" id="Phobius"/>
    </source>
</evidence>
<comment type="caution">
    <text evidence="13">The sequence shown here is derived from an EMBL/GenBank/DDBJ whole genome shotgun (WGS) entry which is preliminary data.</text>
</comment>